<keyword evidence="10" id="KW-1185">Reference proteome</keyword>
<accession>A0A1H0D0P7</accession>
<dbReference type="CDD" id="cd06550">
    <property type="entry name" value="TM_ABC_iron-siderophores_like"/>
    <property type="match status" value="1"/>
</dbReference>
<dbReference type="GO" id="GO:0005886">
    <property type="term" value="C:plasma membrane"/>
    <property type="evidence" value="ECO:0007669"/>
    <property type="project" value="UniProtKB-SubCell"/>
</dbReference>
<organism evidence="9 10">
    <name type="scientific">Fictibacillus solisalsi</name>
    <dbReference type="NCBI Taxonomy" id="459525"/>
    <lineage>
        <taxon>Bacteria</taxon>
        <taxon>Bacillati</taxon>
        <taxon>Bacillota</taxon>
        <taxon>Bacilli</taxon>
        <taxon>Bacillales</taxon>
        <taxon>Fictibacillaceae</taxon>
        <taxon>Fictibacillus</taxon>
    </lineage>
</organism>
<evidence type="ECO:0000256" key="5">
    <source>
        <dbReference type="ARBA" id="ARBA00022692"/>
    </source>
</evidence>
<dbReference type="SUPFAM" id="SSF81345">
    <property type="entry name" value="ABC transporter involved in vitamin B12 uptake, BtuC"/>
    <property type="match status" value="1"/>
</dbReference>
<evidence type="ECO:0000256" key="7">
    <source>
        <dbReference type="ARBA" id="ARBA00023136"/>
    </source>
</evidence>
<evidence type="ECO:0000256" key="6">
    <source>
        <dbReference type="ARBA" id="ARBA00022989"/>
    </source>
</evidence>
<evidence type="ECO:0000256" key="2">
    <source>
        <dbReference type="ARBA" id="ARBA00007935"/>
    </source>
</evidence>
<comment type="similarity">
    <text evidence="2">Belongs to the binding-protein-dependent transport system permease family. FecCD subfamily.</text>
</comment>
<dbReference type="OrthoDB" id="9811721at2"/>
<dbReference type="EMBL" id="FNHW01000013">
    <property type="protein sequence ID" value="SDN63616.1"/>
    <property type="molecule type" value="Genomic_DNA"/>
</dbReference>
<dbReference type="AlphaFoldDB" id="A0A1H0D0P7"/>
<reference evidence="10" key="1">
    <citation type="submission" date="2016-10" db="EMBL/GenBank/DDBJ databases">
        <authorList>
            <person name="Varghese N."/>
            <person name="Submissions S."/>
        </authorList>
    </citation>
    <scope>NUCLEOTIDE SEQUENCE [LARGE SCALE GENOMIC DNA]</scope>
    <source>
        <strain evidence="10">CGMCC 1.6854</strain>
    </source>
</reference>
<dbReference type="InterPro" id="IPR000522">
    <property type="entry name" value="ABC_transptr_permease_BtuC"/>
</dbReference>
<feature type="transmembrane region" description="Helical" evidence="8">
    <location>
        <begin position="96"/>
        <end position="116"/>
    </location>
</feature>
<protein>
    <submittedName>
        <fullName evidence="9">Iron complex transport system permease protein</fullName>
    </submittedName>
</protein>
<gene>
    <name evidence="9" type="ORF">SAMN04488137_0121</name>
</gene>
<dbReference type="STRING" id="459525.SAMN04488137_0121"/>
<feature type="transmembrane region" description="Helical" evidence="8">
    <location>
        <begin position="122"/>
        <end position="145"/>
    </location>
</feature>
<sequence>MKKAMPPDAKRAAFVSILFIVISIASILISLNTGTLPIPPVKVIQTLFGYGDFTSTTVLFDYRLPRILITILAGIGLGISGAILQGLSRNPLADSGILGLHAGAAFGLIIYVTYFHSLNEKASLFIPLFTFFGGVLAALFIVLLAKDRFKGILPIRLILVGIAISAGFGAVTLFLSLRLNEDTYLFASRWLVGNVWGRDWIHVISLLPWIFILSPYAWLQSKTLNVLSLGDSVATGLGAAVQKKRLILLVTAVGLSCASVSVTGSIGFLGLVAPHLARRLVGPMYQYFLPLSGLIGLVILVLADMIGRSVFAPNSVPAGVVVAAIGAPYFLYLLAKTK</sequence>
<feature type="transmembrane region" description="Helical" evidence="8">
    <location>
        <begin position="200"/>
        <end position="219"/>
    </location>
</feature>
<dbReference type="Proteomes" id="UP000199544">
    <property type="component" value="Unassembled WGS sequence"/>
</dbReference>
<feature type="transmembrane region" description="Helical" evidence="8">
    <location>
        <begin position="64"/>
        <end position="84"/>
    </location>
</feature>
<dbReference type="PANTHER" id="PTHR30472">
    <property type="entry name" value="FERRIC ENTEROBACTIN TRANSPORT SYSTEM PERMEASE PROTEIN"/>
    <property type="match status" value="1"/>
</dbReference>
<evidence type="ECO:0000256" key="1">
    <source>
        <dbReference type="ARBA" id="ARBA00004651"/>
    </source>
</evidence>
<dbReference type="Gene3D" id="1.10.3470.10">
    <property type="entry name" value="ABC transporter involved in vitamin B12 uptake, BtuC"/>
    <property type="match status" value="1"/>
</dbReference>
<feature type="transmembrane region" description="Helical" evidence="8">
    <location>
        <begin position="157"/>
        <end position="180"/>
    </location>
</feature>
<name>A0A1H0D0P7_9BACL</name>
<feature type="transmembrane region" description="Helical" evidence="8">
    <location>
        <begin position="284"/>
        <end position="303"/>
    </location>
</feature>
<feature type="transmembrane region" description="Helical" evidence="8">
    <location>
        <begin position="246"/>
        <end position="272"/>
    </location>
</feature>
<dbReference type="GO" id="GO:0033214">
    <property type="term" value="P:siderophore-iron import into cell"/>
    <property type="evidence" value="ECO:0007669"/>
    <property type="project" value="TreeGrafter"/>
</dbReference>
<feature type="transmembrane region" description="Helical" evidence="8">
    <location>
        <begin position="315"/>
        <end position="335"/>
    </location>
</feature>
<comment type="subcellular location">
    <subcellularLocation>
        <location evidence="1">Cell membrane</location>
        <topology evidence="1">Multi-pass membrane protein</topology>
    </subcellularLocation>
</comment>
<evidence type="ECO:0000256" key="8">
    <source>
        <dbReference type="SAM" id="Phobius"/>
    </source>
</evidence>
<keyword evidence="7 8" id="KW-0472">Membrane</keyword>
<dbReference type="RefSeq" id="WP_090239979.1">
    <property type="nucleotide sequence ID" value="NZ_FNHW01000013.1"/>
</dbReference>
<keyword evidence="6 8" id="KW-1133">Transmembrane helix</keyword>
<evidence type="ECO:0000256" key="4">
    <source>
        <dbReference type="ARBA" id="ARBA00022475"/>
    </source>
</evidence>
<dbReference type="FunFam" id="1.10.3470.10:FF:000001">
    <property type="entry name" value="Vitamin B12 ABC transporter permease BtuC"/>
    <property type="match status" value="1"/>
</dbReference>
<keyword evidence="5 8" id="KW-0812">Transmembrane</keyword>
<proteinExistence type="inferred from homology"/>
<feature type="transmembrane region" description="Helical" evidence="8">
    <location>
        <begin position="12"/>
        <end position="31"/>
    </location>
</feature>
<keyword evidence="3" id="KW-0813">Transport</keyword>
<evidence type="ECO:0000256" key="3">
    <source>
        <dbReference type="ARBA" id="ARBA00022448"/>
    </source>
</evidence>
<dbReference type="Pfam" id="PF01032">
    <property type="entry name" value="FecCD"/>
    <property type="match status" value="1"/>
</dbReference>
<dbReference type="GO" id="GO:0022857">
    <property type="term" value="F:transmembrane transporter activity"/>
    <property type="evidence" value="ECO:0007669"/>
    <property type="project" value="InterPro"/>
</dbReference>
<evidence type="ECO:0000313" key="9">
    <source>
        <dbReference type="EMBL" id="SDN63616.1"/>
    </source>
</evidence>
<keyword evidence="4" id="KW-1003">Cell membrane</keyword>
<dbReference type="InterPro" id="IPR037294">
    <property type="entry name" value="ABC_BtuC-like"/>
</dbReference>
<evidence type="ECO:0000313" key="10">
    <source>
        <dbReference type="Proteomes" id="UP000199544"/>
    </source>
</evidence>
<dbReference type="PANTHER" id="PTHR30472:SF64">
    <property type="entry name" value="IRON(3+)-HYDROXAMATE IMPORT SYSTEM PERMEASE PROTEIN FHUG"/>
    <property type="match status" value="1"/>
</dbReference>